<dbReference type="WBParaSite" id="Gr19_v10_g12326.t1">
    <property type="protein sequence ID" value="Gr19_v10_g12326.t1"/>
    <property type="gene ID" value="Gr19_v10_g12326"/>
</dbReference>
<feature type="region of interest" description="Disordered" evidence="1">
    <location>
        <begin position="481"/>
        <end position="523"/>
    </location>
</feature>
<dbReference type="Gene3D" id="1.20.1070.10">
    <property type="entry name" value="Rhodopsin 7-helix transmembrane proteins"/>
    <property type="match status" value="1"/>
</dbReference>
<evidence type="ECO:0000313" key="4">
    <source>
        <dbReference type="WBParaSite" id="Gr19_v10_g12326.t1"/>
    </source>
</evidence>
<dbReference type="SUPFAM" id="SSF81321">
    <property type="entry name" value="Family A G protein-coupled receptor-like"/>
    <property type="match status" value="1"/>
</dbReference>
<name>A0A914GYB4_GLORO</name>
<keyword evidence="2" id="KW-0812">Transmembrane</keyword>
<feature type="transmembrane region" description="Helical" evidence="2">
    <location>
        <begin position="160"/>
        <end position="180"/>
    </location>
</feature>
<dbReference type="Pfam" id="PF10324">
    <property type="entry name" value="7TM_GPCR_Srw"/>
    <property type="match status" value="1"/>
</dbReference>
<evidence type="ECO:0000313" key="3">
    <source>
        <dbReference type="Proteomes" id="UP000887572"/>
    </source>
</evidence>
<feature type="region of interest" description="Disordered" evidence="1">
    <location>
        <begin position="399"/>
        <end position="425"/>
    </location>
</feature>
<feature type="transmembrane region" description="Helical" evidence="2">
    <location>
        <begin position="192"/>
        <end position="211"/>
    </location>
</feature>
<keyword evidence="2" id="KW-1133">Transmembrane helix</keyword>
<dbReference type="AlphaFoldDB" id="A0A914GYB4"/>
<feature type="transmembrane region" description="Helical" evidence="2">
    <location>
        <begin position="343"/>
        <end position="362"/>
    </location>
</feature>
<proteinExistence type="predicted"/>
<dbReference type="PANTHER" id="PTHR46641:SF18">
    <property type="entry name" value="G-PROTEIN COUPLED RECEPTORS FAMILY 1 PROFILE DOMAIN-CONTAINING PROTEIN"/>
    <property type="match status" value="1"/>
</dbReference>
<dbReference type="Proteomes" id="UP000887572">
    <property type="component" value="Unplaced"/>
</dbReference>
<reference evidence="4" key="1">
    <citation type="submission" date="2022-11" db="UniProtKB">
        <authorList>
            <consortium name="WormBaseParasite"/>
        </authorList>
    </citation>
    <scope>IDENTIFICATION</scope>
</reference>
<protein>
    <submittedName>
        <fullName evidence="4">G-protein coupled receptors family 1 profile domain-containing protein</fullName>
    </submittedName>
</protein>
<accession>A0A914GYB4</accession>
<dbReference type="PANTHER" id="PTHR46641">
    <property type="entry name" value="FMRFAMIDE RECEPTOR-RELATED"/>
    <property type="match status" value="1"/>
</dbReference>
<dbReference type="InterPro" id="IPR019427">
    <property type="entry name" value="7TM_GPCR_serpentine_rcpt_Srw"/>
</dbReference>
<dbReference type="GO" id="GO:0008528">
    <property type="term" value="F:G protein-coupled peptide receptor activity"/>
    <property type="evidence" value="ECO:0007669"/>
    <property type="project" value="InterPro"/>
</dbReference>
<keyword evidence="2" id="KW-0472">Membrane</keyword>
<evidence type="ECO:0000256" key="2">
    <source>
        <dbReference type="SAM" id="Phobius"/>
    </source>
</evidence>
<organism evidence="3 4">
    <name type="scientific">Globodera rostochiensis</name>
    <name type="common">Golden nematode worm</name>
    <name type="synonym">Heterodera rostochiensis</name>
    <dbReference type="NCBI Taxonomy" id="31243"/>
    <lineage>
        <taxon>Eukaryota</taxon>
        <taxon>Metazoa</taxon>
        <taxon>Ecdysozoa</taxon>
        <taxon>Nematoda</taxon>
        <taxon>Chromadorea</taxon>
        <taxon>Rhabditida</taxon>
        <taxon>Tylenchina</taxon>
        <taxon>Tylenchomorpha</taxon>
        <taxon>Tylenchoidea</taxon>
        <taxon>Heteroderidae</taxon>
        <taxon>Heteroderinae</taxon>
        <taxon>Globodera</taxon>
    </lineage>
</organism>
<sequence length="523" mass="58143">MPSLLFAFARCLPLRYCQRHLALEACLQMLGELFQLKDAVWVPGNAGSGANGTGIGRCPGDWGERASSLPVAHNREHFAGPCTALELWTLRFVFPLLQLLCLGGNLFNLLVYSLPYFGDNSFCRLLEVLHAWLPLQSNLEWLYWHSRPWMITVSNLNGTISTWMTMFISLQTMVCVLRPFAFRRWCGRRPTLCCLIGSVLCAAGIHSLFLVSHEVVSVPTLQLNSAQPSAVCFRIVTTFRMRLYNAVWAPALERPYYLVQMSATIVLPTLVMMACTALVVSRFIKPQLGQSFSQRRKCVIRLTVATTVSHLLLEGPAALGYGFFALRGASMPDQREWMCALTAANNVLSALNATIPFFLFFLCSSQFRRMFTVCIQTRTFALGRSLKVSADDVLSQCAAGNHRGPTPSRKENERIERSNRPRQLSFGGFPVVEEEGQDKVHTLLSTPRVWSGGRGSETITPLLMGAGGGDTLLNTKTPPQQRACDDGASNGAPEVPKRWYPTEQRGVVGAEGRHRARSTYWTP</sequence>
<feature type="transmembrane region" description="Helical" evidence="2">
    <location>
        <begin position="302"/>
        <end position="323"/>
    </location>
</feature>
<dbReference type="InterPro" id="IPR052954">
    <property type="entry name" value="GPCR-Ligand_Int"/>
</dbReference>
<feature type="transmembrane region" description="Helical" evidence="2">
    <location>
        <begin position="257"/>
        <end position="281"/>
    </location>
</feature>
<feature type="compositionally biased region" description="Basic and acidic residues" evidence="1">
    <location>
        <begin position="408"/>
        <end position="419"/>
    </location>
</feature>
<keyword evidence="3" id="KW-1185">Reference proteome</keyword>
<evidence type="ECO:0000256" key="1">
    <source>
        <dbReference type="SAM" id="MobiDB-lite"/>
    </source>
</evidence>